<dbReference type="RefSeq" id="XP_027772845.1">
    <property type="nucleotide sequence ID" value="XM_027917044.1"/>
</dbReference>
<dbReference type="Pfam" id="PF10167">
    <property type="entry name" value="BORCS8"/>
    <property type="match status" value="1"/>
</dbReference>
<organism evidence="1 3">
    <name type="scientific">Solanum pennellii</name>
    <name type="common">Tomato</name>
    <name type="synonym">Lycopersicon pennellii</name>
    <dbReference type="NCBI Taxonomy" id="28526"/>
    <lineage>
        <taxon>Eukaryota</taxon>
        <taxon>Viridiplantae</taxon>
        <taxon>Streptophyta</taxon>
        <taxon>Embryophyta</taxon>
        <taxon>Tracheophyta</taxon>
        <taxon>Spermatophyta</taxon>
        <taxon>Magnoliopsida</taxon>
        <taxon>eudicotyledons</taxon>
        <taxon>Gunneridae</taxon>
        <taxon>Pentapetalae</taxon>
        <taxon>asterids</taxon>
        <taxon>lamiids</taxon>
        <taxon>Solanales</taxon>
        <taxon>Solanaceae</taxon>
        <taxon>Solanoideae</taxon>
        <taxon>Solaneae</taxon>
        <taxon>Solanum</taxon>
        <taxon>Solanum subgen. Lycopersicon</taxon>
    </lineage>
</organism>
<evidence type="ECO:0000313" key="3">
    <source>
        <dbReference type="RefSeq" id="XP_027772846.1"/>
    </source>
</evidence>
<protein>
    <submittedName>
        <fullName evidence="2 3">Uncharacterized protein LOC107020264</fullName>
    </submittedName>
</protein>
<sequence>MDMIKFISNDPSVGLFYVQQHTHTAVPNLINLTSKIDGKSRQATLDTADSKDSIVMVRSMKESGFSIANEMMNTLRHSLAVVSETKLRNGSLRRPCSSYRIRKNYPLNPATWGRKTGPEQDGEGNADYISHVFKSSKEKASSFKWPHMDA</sequence>
<reference evidence="1" key="1">
    <citation type="journal article" date="2014" name="Nat. Genet.">
        <title>The genome of the stress-tolerant wild tomato species Solanum pennellii.</title>
        <authorList>
            <person name="Bolger A."/>
            <person name="Scossa F."/>
            <person name="Bolger M.E."/>
            <person name="Lanz C."/>
            <person name="Maumus F."/>
            <person name="Tohge T."/>
            <person name="Quesneville H."/>
            <person name="Alseekh S."/>
            <person name="Sorensen I."/>
            <person name="Lichtenstein G."/>
            <person name="Fich E.A."/>
            <person name="Conte M."/>
            <person name="Keller H."/>
            <person name="Schneeberger K."/>
            <person name="Schwacke R."/>
            <person name="Ofner I."/>
            <person name="Vrebalov J."/>
            <person name="Xu Y."/>
            <person name="Osorio S."/>
            <person name="Aflitos S.A."/>
            <person name="Schijlen E."/>
            <person name="Jimenez-Gomez J.M."/>
            <person name="Ryngajllo M."/>
            <person name="Kimura S."/>
            <person name="Kumar R."/>
            <person name="Koenig D."/>
            <person name="Headland L.R."/>
            <person name="Maloof J.N."/>
            <person name="Sinha N."/>
            <person name="van Ham R.C."/>
            <person name="Lankhorst R.K."/>
            <person name="Mao L."/>
            <person name="Vogel A."/>
            <person name="Arsova B."/>
            <person name="Panstruga R."/>
            <person name="Fei Z."/>
            <person name="Rose J.K."/>
            <person name="Zamir D."/>
            <person name="Carrari F."/>
            <person name="Giovannoni J.J."/>
            <person name="Weigel D."/>
            <person name="Usadel B."/>
            <person name="Fernie A.R."/>
        </authorList>
    </citation>
    <scope>NUCLEOTIDE SEQUENCE [LARGE SCALE GENOMIC DNA]</scope>
</reference>
<dbReference type="PANTHER" id="PTHR21146">
    <property type="entry name" value="MEF2B PROTEIN"/>
    <property type="match status" value="1"/>
</dbReference>
<accession>A0ABM1VAS8</accession>
<dbReference type="GeneID" id="107020264"/>
<dbReference type="RefSeq" id="XP_027772847.1">
    <property type="nucleotide sequence ID" value="XM_027917046.1"/>
</dbReference>
<keyword evidence="1" id="KW-1185">Reference proteome</keyword>
<evidence type="ECO:0000313" key="2">
    <source>
        <dbReference type="RefSeq" id="XP_027772845.1"/>
    </source>
</evidence>
<name>A0ABM1VAS8_SOLPN</name>
<dbReference type="Proteomes" id="UP000694930">
    <property type="component" value="Chromosome 5"/>
</dbReference>
<gene>
    <name evidence="2 3 4" type="primary">LOC107020264</name>
</gene>
<proteinExistence type="predicted"/>
<dbReference type="InterPro" id="IPR019320">
    <property type="entry name" value="BORCS8"/>
</dbReference>
<evidence type="ECO:0000313" key="4">
    <source>
        <dbReference type="RefSeq" id="XP_027772847.1"/>
    </source>
</evidence>
<dbReference type="PANTHER" id="PTHR21146:SF1">
    <property type="entry name" value="PROTEIN MEF2BNB HOMOLOG"/>
    <property type="match status" value="1"/>
</dbReference>
<evidence type="ECO:0000313" key="1">
    <source>
        <dbReference type="Proteomes" id="UP000694930"/>
    </source>
</evidence>
<dbReference type="RefSeq" id="XP_027772846.1">
    <property type="nucleotide sequence ID" value="XM_027917045.1"/>
</dbReference>
<reference evidence="2 3" key="2">
    <citation type="submission" date="2025-05" db="UniProtKB">
        <authorList>
            <consortium name="RefSeq"/>
        </authorList>
    </citation>
    <scope>IDENTIFICATION</scope>
</reference>